<keyword evidence="1" id="KW-0812">Transmembrane</keyword>
<feature type="transmembrane region" description="Helical" evidence="1">
    <location>
        <begin position="105"/>
        <end position="124"/>
    </location>
</feature>
<dbReference type="AlphaFoldDB" id="A0AAD5DFD7"/>
<feature type="transmembrane region" description="Helical" evidence="1">
    <location>
        <begin position="63"/>
        <end position="84"/>
    </location>
</feature>
<feature type="transmembrane region" description="Helical" evidence="1">
    <location>
        <begin position="20"/>
        <end position="43"/>
    </location>
</feature>
<reference evidence="2" key="1">
    <citation type="submission" date="2020-11" db="EMBL/GenBank/DDBJ databases">
        <title>Chlorella ohadii genome sequencing and assembly.</title>
        <authorList>
            <person name="Murik O."/>
            <person name="Treves H."/>
            <person name="Kedem I."/>
            <person name="Shotland Y."/>
            <person name="Kaplan A."/>
        </authorList>
    </citation>
    <scope>NUCLEOTIDE SEQUENCE</scope>
    <source>
        <strain evidence="2">1</strain>
    </source>
</reference>
<comment type="caution">
    <text evidence="2">The sequence shown here is derived from an EMBL/GenBank/DDBJ whole genome shotgun (WGS) entry which is preliminary data.</text>
</comment>
<protein>
    <submittedName>
        <fullName evidence="2">Uncharacterized protein</fullName>
    </submittedName>
</protein>
<keyword evidence="1" id="KW-1133">Transmembrane helix</keyword>
<organism evidence="2 3">
    <name type="scientific">Chlorella ohadii</name>
    <dbReference type="NCBI Taxonomy" id="2649997"/>
    <lineage>
        <taxon>Eukaryota</taxon>
        <taxon>Viridiplantae</taxon>
        <taxon>Chlorophyta</taxon>
        <taxon>core chlorophytes</taxon>
        <taxon>Trebouxiophyceae</taxon>
        <taxon>Chlorellales</taxon>
        <taxon>Chlorellaceae</taxon>
        <taxon>Chlorella clade</taxon>
        <taxon>Chlorella</taxon>
    </lineage>
</organism>
<evidence type="ECO:0000313" key="2">
    <source>
        <dbReference type="EMBL" id="KAI7835463.1"/>
    </source>
</evidence>
<dbReference type="Proteomes" id="UP001205105">
    <property type="component" value="Unassembled WGS sequence"/>
</dbReference>
<keyword evidence="1" id="KW-0472">Membrane</keyword>
<keyword evidence="3" id="KW-1185">Reference proteome</keyword>
<proteinExistence type="predicted"/>
<evidence type="ECO:0000313" key="3">
    <source>
        <dbReference type="Proteomes" id="UP001205105"/>
    </source>
</evidence>
<gene>
    <name evidence="2" type="ORF">COHA_010638</name>
</gene>
<feature type="transmembrane region" description="Helical" evidence="1">
    <location>
        <begin position="370"/>
        <end position="393"/>
    </location>
</feature>
<sequence length="461" mass="51615">MPELVLFKRRWHMASDTLPVMMLLLCIVHVVWFIPYATGYWSVESTGLIYDCPQATYLRVANYSLFALFGLAAINEAAIFVLGLRGGPFQTRKRRLVPPLLYVEIALWLLLLAFTIYCTVIVYSPRVQQTCWTNNPCQWADRFPVACRDKSGAAVAKLSPECQMIVDWKEEVSCWDLWIKYGLNWMSSTTEIISGWIEDIEAQTGMPIDQLERDKPGEFDQIVGAYNDQFYDLFLNSTASNKRLCAGPFNSTRWEDTLGLTYDDSTSIRTGNMIITSFNGVNFTTPAQYNEFISKHENVFAWVNNQLLLAMQNNTEISLDVESGNYTEATEMPWTDCLSDTCQEWLQAADACTEWASILLLPNPKDRRHFFEVVVISSWSVLAATALVFYLCFNAFPSYDDVDSWEGTVKSLSALCCMGGALGGSANVGGSELEVSREIAKSLNLLFGGIDMDPTGSAGAA</sequence>
<evidence type="ECO:0000256" key="1">
    <source>
        <dbReference type="SAM" id="Phobius"/>
    </source>
</evidence>
<accession>A0AAD5DFD7</accession>
<dbReference type="EMBL" id="JADXDR010000262">
    <property type="protein sequence ID" value="KAI7835463.1"/>
    <property type="molecule type" value="Genomic_DNA"/>
</dbReference>
<name>A0AAD5DFD7_9CHLO</name>